<evidence type="ECO:0000256" key="1">
    <source>
        <dbReference type="ARBA" id="ARBA00004496"/>
    </source>
</evidence>
<dbReference type="SMART" id="SM00369">
    <property type="entry name" value="LRR_TYP"/>
    <property type="match status" value="3"/>
</dbReference>
<evidence type="ECO:0000256" key="3">
    <source>
        <dbReference type="ARBA" id="ARBA00022614"/>
    </source>
</evidence>
<dbReference type="InterPro" id="IPR001254">
    <property type="entry name" value="Trypsin_dom"/>
</dbReference>
<feature type="domain" description="Peptidase S1" evidence="8">
    <location>
        <begin position="1"/>
        <end position="149"/>
    </location>
</feature>
<evidence type="ECO:0000313" key="9">
    <source>
        <dbReference type="EMBL" id="CBY11465.1"/>
    </source>
</evidence>
<organism evidence="9">
    <name type="scientific">Oikopleura dioica</name>
    <name type="common">Tunicate</name>
    <dbReference type="NCBI Taxonomy" id="34765"/>
    <lineage>
        <taxon>Eukaryota</taxon>
        <taxon>Metazoa</taxon>
        <taxon>Chordata</taxon>
        <taxon>Tunicata</taxon>
        <taxon>Appendicularia</taxon>
        <taxon>Copelata</taxon>
        <taxon>Oikopleuridae</taxon>
        <taxon>Oikopleura</taxon>
    </lineage>
</organism>
<dbReference type="SMART" id="SM00020">
    <property type="entry name" value="Tryp_SPc"/>
    <property type="match status" value="1"/>
</dbReference>
<keyword evidence="10" id="KW-1185">Reference proteome</keyword>
<dbReference type="PANTHER" id="PTHR22710">
    <property type="entry name" value="X-RAY RADIATION RESISTANCE ASSOCIATED PROTEIN 1 XRRA1"/>
    <property type="match status" value="1"/>
</dbReference>
<comment type="subcellular location">
    <subcellularLocation>
        <location evidence="1">Cytoplasm</location>
    </subcellularLocation>
</comment>
<dbReference type="InterPro" id="IPR033116">
    <property type="entry name" value="TRYPSIN_SER"/>
</dbReference>
<dbReference type="InParanoid" id="E4XNM7"/>
<dbReference type="GO" id="GO:0004252">
    <property type="term" value="F:serine-type endopeptidase activity"/>
    <property type="evidence" value="ECO:0007669"/>
    <property type="project" value="InterPro"/>
</dbReference>
<evidence type="ECO:0000256" key="7">
    <source>
        <dbReference type="SAM" id="MobiDB-lite"/>
    </source>
</evidence>
<sequence>MVSVLQTHKIAGRNHDVRAACLTADLPKHGSNCWIAGWGTTSSGGSISDPLLQANVKLMDKSYCLVHSNSPSYALQKEMICADNNGETDGGVDSCQGDSGGPLICEIDGKAALTGVVSWGVGCGDQGWPGVYSSAAYSRTNKWIKRTVKPKGNIFNQFYNWLLQLNESIKPKMAQWKLEGESDYVPHHIFRPQNLRKQDPVNNGNWIINLSKEHSKRKTRQSESLQIPKQFDEIKTKILSLKELLKNHGWPEPHLLTKARLFGGCYTDILEEEMKDINLVALDVTENYLNLDQLQCFSKNLEILEMSYNSILRIRLPDPEVYKNLIFMDLSFNKLNGDCFSLLGKIKNLQVLNLSGNQIAEIIIEDITFTRLKSLLLSTNSLQTQCFHQLQSLKSLEELYLNENNIEEIPVVGSEKGHLILKHLKLLDLSSNPIKTEEALLPAASMPSLKRLIISNTILTQSVKGDPPLLKEHLTKRYGMVIQRKATEPPKKTPIVIQHPIIIQEFQPKIKKSTVDQRIKAYRAEFAIKNREKLAIQGSKTDFSEKEISKNPKQPSEMPQDSFFLTQDLGEEKPVEDEQTENEPEPSYEFELSKITALAMRDAEIDLEHDLAPVEDILALTEDEKVEYSYNVEPLSQTAAYNQLRALLIAPSTKTSIKMQEKWRHEDREKKLEEKLYRIKNRRPFALEEMIDLLEDKDDSTREQAEMLYFDLKSKVEQVRLNAIKDARALQGEPEEEL</sequence>
<dbReference type="InterPro" id="IPR003591">
    <property type="entry name" value="Leu-rich_rpt_typical-subtyp"/>
</dbReference>
<dbReference type="CDD" id="cd00190">
    <property type="entry name" value="Tryp_SPc"/>
    <property type="match status" value="1"/>
</dbReference>
<dbReference type="InterPro" id="IPR001611">
    <property type="entry name" value="Leu-rich_rpt"/>
</dbReference>
<keyword evidence="2" id="KW-0963">Cytoplasm</keyword>
<feature type="compositionally biased region" description="Polar residues" evidence="7">
    <location>
        <begin position="551"/>
        <end position="560"/>
    </location>
</feature>
<dbReference type="SUPFAM" id="SSF50494">
    <property type="entry name" value="Trypsin-like serine proteases"/>
    <property type="match status" value="1"/>
</dbReference>
<dbReference type="InterPro" id="IPR043504">
    <property type="entry name" value="Peptidase_S1_PA_chymotrypsin"/>
</dbReference>
<gene>
    <name evidence="9" type="ORF">GSOID_T00016627001</name>
</gene>
<dbReference type="EMBL" id="FN653085">
    <property type="protein sequence ID" value="CBY11465.1"/>
    <property type="molecule type" value="Genomic_DNA"/>
</dbReference>
<dbReference type="Pfam" id="PF00560">
    <property type="entry name" value="LRR_1"/>
    <property type="match status" value="1"/>
</dbReference>
<dbReference type="Gene3D" id="2.40.10.10">
    <property type="entry name" value="Trypsin-like serine proteases"/>
    <property type="match status" value="1"/>
</dbReference>
<dbReference type="GO" id="GO:0005634">
    <property type="term" value="C:nucleus"/>
    <property type="evidence" value="ECO:0007669"/>
    <property type="project" value="TreeGrafter"/>
</dbReference>
<dbReference type="InterPro" id="IPR009003">
    <property type="entry name" value="Peptidase_S1_PA"/>
</dbReference>
<dbReference type="Gene3D" id="3.80.10.10">
    <property type="entry name" value="Ribonuclease Inhibitor"/>
    <property type="match status" value="1"/>
</dbReference>
<dbReference type="PROSITE" id="PS50240">
    <property type="entry name" value="TRYPSIN_DOM"/>
    <property type="match status" value="1"/>
</dbReference>
<evidence type="ECO:0000256" key="5">
    <source>
        <dbReference type="ARBA" id="ARBA00023157"/>
    </source>
</evidence>
<dbReference type="PANTHER" id="PTHR22710:SF2">
    <property type="entry name" value="X-RAY RADIATION RESISTANCE-ASSOCIATED PROTEIN 1"/>
    <property type="match status" value="1"/>
</dbReference>
<accession>E4XNM7</accession>
<keyword evidence="3" id="KW-0433">Leucine-rich repeat</keyword>
<dbReference type="GO" id="GO:0006508">
    <property type="term" value="P:proteolysis"/>
    <property type="evidence" value="ECO:0007669"/>
    <property type="project" value="InterPro"/>
</dbReference>
<dbReference type="AlphaFoldDB" id="E4XNM7"/>
<evidence type="ECO:0000256" key="2">
    <source>
        <dbReference type="ARBA" id="ARBA00022490"/>
    </source>
</evidence>
<reference evidence="9" key="1">
    <citation type="journal article" date="2010" name="Science">
        <title>Plasticity of animal genome architecture unmasked by rapid evolution of a pelagic tunicate.</title>
        <authorList>
            <person name="Denoeud F."/>
            <person name="Henriet S."/>
            <person name="Mungpakdee S."/>
            <person name="Aury J.M."/>
            <person name="Da Silva C."/>
            <person name="Brinkmann H."/>
            <person name="Mikhaleva J."/>
            <person name="Olsen L.C."/>
            <person name="Jubin C."/>
            <person name="Canestro C."/>
            <person name="Bouquet J.M."/>
            <person name="Danks G."/>
            <person name="Poulain J."/>
            <person name="Campsteijn C."/>
            <person name="Adamski M."/>
            <person name="Cross I."/>
            <person name="Yadetie F."/>
            <person name="Muffato M."/>
            <person name="Louis A."/>
            <person name="Butcher S."/>
            <person name="Tsagkogeorga G."/>
            <person name="Konrad A."/>
            <person name="Singh S."/>
            <person name="Jensen M.F."/>
            <person name="Cong E.H."/>
            <person name="Eikeseth-Otteraa H."/>
            <person name="Noel B."/>
            <person name="Anthouard V."/>
            <person name="Porcel B.M."/>
            <person name="Kachouri-Lafond R."/>
            <person name="Nishino A."/>
            <person name="Ugolini M."/>
            <person name="Chourrout P."/>
            <person name="Nishida H."/>
            <person name="Aasland R."/>
            <person name="Huzurbazar S."/>
            <person name="Westhof E."/>
            <person name="Delsuc F."/>
            <person name="Lehrach H."/>
            <person name="Reinhardt R."/>
            <person name="Weissenbach J."/>
            <person name="Roy S.W."/>
            <person name="Artiguenave F."/>
            <person name="Postlethwait J.H."/>
            <person name="Manak J.R."/>
            <person name="Thompson E.M."/>
            <person name="Jaillon O."/>
            <person name="Du Pasquier L."/>
            <person name="Boudinot P."/>
            <person name="Liberles D.A."/>
            <person name="Volff J.N."/>
            <person name="Philippe H."/>
            <person name="Lenhard B."/>
            <person name="Roest Crollius H."/>
            <person name="Wincker P."/>
            <person name="Chourrout D."/>
        </authorList>
    </citation>
    <scope>NUCLEOTIDE SEQUENCE [LARGE SCALE GENOMIC DNA]</scope>
</reference>
<dbReference type="InterPro" id="IPR032675">
    <property type="entry name" value="LRR_dom_sf"/>
</dbReference>
<comment type="similarity">
    <text evidence="6">Belongs to the peptidase S1 family. CLIP subfamily.</text>
</comment>
<dbReference type="OrthoDB" id="414661at2759"/>
<dbReference type="PROSITE" id="PS51450">
    <property type="entry name" value="LRR"/>
    <property type="match status" value="2"/>
</dbReference>
<dbReference type="Pfam" id="PF00089">
    <property type="entry name" value="Trypsin"/>
    <property type="match status" value="1"/>
</dbReference>
<evidence type="ECO:0000256" key="4">
    <source>
        <dbReference type="ARBA" id="ARBA00022737"/>
    </source>
</evidence>
<evidence type="ECO:0000313" key="10">
    <source>
        <dbReference type="Proteomes" id="UP000001307"/>
    </source>
</evidence>
<feature type="region of interest" description="Disordered" evidence="7">
    <location>
        <begin position="539"/>
        <end position="560"/>
    </location>
</feature>
<dbReference type="SUPFAM" id="SSF52058">
    <property type="entry name" value="L domain-like"/>
    <property type="match status" value="1"/>
</dbReference>
<dbReference type="PROSITE" id="PS00135">
    <property type="entry name" value="TRYPSIN_SER"/>
    <property type="match status" value="1"/>
</dbReference>
<keyword evidence="4" id="KW-0677">Repeat</keyword>
<evidence type="ECO:0000259" key="8">
    <source>
        <dbReference type="PROSITE" id="PS50240"/>
    </source>
</evidence>
<dbReference type="Proteomes" id="UP000001307">
    <property type="component" value="Unassembled WGS sequence"/>
</dbReference>
<evidence type="ECO:0000256" key="6">
    <source>
        <dbReference type="ARBA" id="ARBA00024195"/>
    </source>
</evidence>
<keyword evidence="5" id="KW-1015">Disulfide bond</keyword>
<protein>
    <recommendedName>
        <fullName evidence="8">Peptidase S1 domain-containing protein</fullName>
    </recommendedName>
</protein>
<dbReference type="FunFam" id="2.40.10.10:FF:000002">
    <property type="entry name" value="Transmembrane protease serine"/>
    <property type="match status" value="1"/>
</dbReference>
<dbReference type="GO" id="GO:0005737">
    <property type="term" value="C:cytoplasm"/>
    <property type="evidence" value="ECO:0007669"/>
    <property type="project" value="UniProtKB-SubCell"/>
</dbReference>
<proteinExistence type="inferred from homology"/>
<name>E4XNM7_OIKDI</name>